<evidence type="ECO:0000313" key="14">
    <source>
        <dbReference type="EMBL" id="CAB4963881.1"/>
    </source>
</evidence>
<evidence type="ECO:0000256" key="7">
    <source>
        <dbReference type="ARBA" id="ARBA00022763"/>
    </source>
</evidence>
<dbReference type="Gene3D" id="1.10.340.30">
    <property type="entry name" value="Hypothetical protein, domain 2"/>
    <property type="match status" value="1"/>
</dbReference>
<evidence type="ECO:0000256" key="6">
    <source>
        <dbReference type="ARBA" id="ARBA00022723"/>
    </source>
</evidence>
<dbReference type="GO" id="GO:0035485">
    <property type="term" value="F:adenine/guanine mispair binding"/>
    <property type="evidence" value="ECO:0007669"/>
    <property type="project" value="TreeGrafter"/>
</dbReference>
<dbReference type="Gene3D" id="1.10.1670.10">
    <property type="entry name" value="Helix-hairpin-Helix base-excision DNA repair enzymes (C-terminal)"/>
    <property type="match status" value="1"/>
</dbReference>
<keyword evidence="12" id="KW-0326">Glycosidase</keyword>
<dbReference type="InterPro" id="IPR011257">
    <property type="entry name" value="DNA_glycosylase"/>
</dbReference>
<evidence type="ECO:0000256" key="4">
    <source>
        <dbReference type="ARBA" id="ARBA00012045"/>
    </source>
</evidence>
<feature type="domain" description="HhH-GPD" evidence="13">
    <location>
        <begin position="45"/>
        <end position="195"/>
    </location>
</feature>
<dbReference type="EMBL" id="CAFBNE010000092">
    <property type="protein sequence ID" value="CAB4963881.1"/>
    <property type="molecule type" value="Genomic_DNA"/>
</dbReference>
<dbReference type="SMART" id="SM00478">
    <property type="entry name" value="ENDO3c"/>
    <property type="match status" value="1"/>
</dbReference>
<dbReference type="InterPro" id="IPR000445">
    <property type="entry name" value="HhH_motif"/>
</dbReference>
<reference evidence="14" key="1">
    <citation type="submission" date="2020-05" db="EMBL/GenBank/DDBJ databases">
        <authorList>
            <person name="Chiriac C."/>
            <person name="Salcher M."/>
            <person name="Ghai R."/>
            <person name="Kavagutti S V."/>
        </authorList>
    </citation>
    <scope>NUCLEOTIDE SEQUENCE</scope>
</reference>
<dbReference type="Pfam" id="PF00730">
    <property type="entry name" value="HhH-GPD"/>
    <property type="match status" value="1"/>
</dbReference>
<evidence type="ECO:0000259" key="13">
    <source>
        <dbReference type="SMART" id="SM00478"/>
    </source>
</evidence>
<protein>
    <recommendedName>
        <fullName evidence="5">Adenine DNA glycosylase</fullName>
        <ecNumber evidence="4">3.2.2.31</ecNumber>
    </recommendedName>
</protein>
<keyword evidence="10" id="KW-0411">Iron-sulfur</keyword>
<proteinExistence type="inferred from homology"/>
<dbReference type="GO" id="GO:0046872">
    <property type="term" value="F:metal ion binding"/>
    <property type="evidence" value="ECO:0007669"/>
    <property type="project" value="UniProtKB-KW"/>
</dbReference>
<dbReference type="SUPFAM" id="SSF48150">
    <property type="entry name" value="DNA-glycosylase"/>
    <property type="match status" value="1"/>
</dbReference>
<dbReference type="GO" id="GO:0032357">
    <property type="term" value="F:oxidized purine DNA binding"/>
    <property type="evidence" value="ECO:0007669"/>
    <property type="project" value="TreeGrafter"/>
</dbReference>
<dbReference type="GO" id="GO:0006298">
    <property type="term" value="P:mismatch repair"/>
    <property type="evidence" value="ECO:0007669"/>
    <property type="project" value="TreeGrafter"/>
</dbReference>
<accession>A0A6J7L730</accession>
<comment type="similarity">
    <text evidence="3">Belongs to the Nth/MutY family.</text>
</comment>
<evidence type="ECO:0000256" key="9">
    <source>
        <dbReference type="ARBA" id="ARBA00023004"/>
    </source>
</evidence>
<dbReference type="GO" id="GO:0051536">
    <property type="term" value="F:iron-sulfur cluster binding"/>
    <property type="evidence" value="ECO:0007669"/>
    <property type="project" value="UniProtKB-KW"/>
</dbReference>
<dbReference type="PANTHER" id="PTHR42944">
    <property type="entry name" value="ADENINE DNA GLYCOSYLASE"/>
    <property type="match status" value="1"/>
</dbReference>
<dbReference type="CDD" id="cd00056">
    <property type="entry name" value="ENDO3c"/>
    <property type="match status" value="1"/>
</dbReference>
<dbReference type="Pfam" id="PF00633">
    <property type="entry name" value="HHH"/>
    <property type="match status" value="1"/>
</dbReference>
<sequence length="297" mass="33387">MPHAFPDPRTLLVEPVLTWFDEARRPLPWRSDDATPWGILVSEFMCQQTQVDRVIPRWHSWLDRWPSPADLAQADVADAIRMWDRLGYPRRAKWLHESAVIIRDEHEGQIPTSTEELRALPGVGEYTAAAVQAFAFDMPAVVLDTNVRRVISRTLNGEAQPRSHVTNAEREQAATLLEHTRPAEWSAAVMEFGALVCKAAQPLCAECPVARMCRWRAAGFPPPAFQVRRQAAFAGSDRQARGRIMELLRSAQEPIPSSAIESAWHDDEQVTRALVGLVKDALVEQTALGDYRLKGSR</sequence>
<keyword evidence="8" id="KW-0378">Hydrolase</keyword>
<dbReference type="PROSITE" id="PS01155">
    <property type="entry name" value="ENDONUCLEASE_III_2"/>
    <property type="match status" value="1"/>
</dbReference>
<keyword evidence="9" id="KW-0408">Iron</keyword>
<dbReference type="InterPro" id="IPR004036">
    <property type="entry name" value="Endonuclease-III-like_CS2"/>
</dbReference>
<dbReference type="PANTHER" id="PTHR42944:SF1">
    <property type="entry name" value="ADENINE DNA GLYCOSYLASE"/>
    <property type="match status" value="1"/>
</dbReference>
<name>A0A6J7L730_9ZZZZ</name>
<evidence type="ECO:0000256" key="2">
    <source>
        <dbReference type="ARBA" id="ARBA00001966"/>
    </source>
</evidence>
<gene>
    <name evidence="14" type="ORF">UFOPK3772_02434</name>
</gene>
<dbReference type="AlphaFoldDB" id="A0A6J7L730"/>
<dbReference type="EC" id="3.2.2.31" evidence="4"/>
<organism evidence="14">
    <name type="scientific">freshwater metagenome</name>
    <dbReference type="NCBI Taxonomy" id="449393"/>
    <lineage>
        <taxon>unclassified sequences</taxon>
        <taxon>metagenomes</taxon>
        <taxon>ecological metagenomes</taxon>
    </lineage>
</organism>
<dbReference type="InterPro" id="IPR003265">
    <property type="entry name" value="HhH-GPD_domain"/>
</dbReference>
<dbReference type="GO" id="GO:0006284">
    <property type="term" value="P:base-excision repair"/>
    <property type="evidence" value="ECO:0007669"/>
    <property type="project" value="InterPro"/>
</dbReference>
<evidence type="ECO:0000256" key="8">
    <source>
        <dbReference type="ARBA" id="ARBA00022801"/>
    </source>
</evidence>
<evidence type="ECO:0000256" key="5">
    <source>
        <dbReference type="ARBA" id="ARBA00022023"/>
    </source>
</evidence>
<keyword evidence="6" id="KW-0479">Metal-binding</keyword>
<evidence type="ECO:0000256" key="3">
    <source>
        <dbReference type="ARBA" id="ARBA00008343"/>
    </source>
</evidence>
<comment type="catalytic activity">
    <reaction evidence="1">
        <text>Hydrolyzes free adenine bases from 7,8-dihydro-8-oxoguanine:adenine mismatched double-stranded DNA, leaving an apurinic site.</text>
        <dbReference type="EC" id="3.2.2.31"/>
    </reaction>
</comment>
<evidence type="ECO:0000256" key="10">
    <source>
        <dbReference type="ARBA" id="ARBA00023014"/>
    </source>
</evidence>
<evidence type="ECO:0000256" key="1">
    <source>
        <dbReference type="ARBA" id="ARBA00000843"/>
    </source>
</evidence>
<dbReference type="GO" id="GO:0000701">
    <property type="term" value="F:purine-specific mismatch base pair DNA N-glycosylase activity"/>
    <property type="evidence" value="ECO:0007669"/>
    <property type="project" value="UniProtKB-EC"/>
</dbReference>
<evidence type="ECO:0000256" key="11">
    <source>
        <dbReference type="ARBA" id="ARBA00023204"/>
    </source>
</evidence>
<dbReference type="InterPro" id="IPR023170">
    <property type="entry name" value="HhH_base_excis_C"/>
</dbReference>
<keyword evidence="11" id="KW-0234">DNA repair</keyword>
<evidence type="ECO:0000256" key="12">
    <source>
        <dbReference type="ARBA" id="ARBA00023295"/>
    </source>
</evidence>
<dbReference type="InterPro" id="IPR044298">
    <property type="entry name" value="MIG/MutY"/>
</dbReference>
<comment type="cofactor">
    <cofactor evidence="2">
        <name>[4Fe-4S] cluster</name>
        <dbReference type="ChEBI" id="CHEBI:49883"/>
    </cofactor>
</comment>
<dbReference type="GO" id="GO:0034039">
    <property type="term" value="F:8-oxo-7,8-dihydroguanine DNA N-glycosylase activity"/>
    <property type="evidence" value="ECO:0007669"/>
    <property type="project" value="TreeGrafter"/>
</dbReference>
<keyword evidence="7" id="KW-0227">DNA damage</keyword>